<sequence length="118" mass="13500">MGQRHLLWKIGFYCYLQKNGVPIDISLAGLPFEEKVIQRTVLFEFEKGCYLNVCSAEDLVVLKVFANRSRDWMDVEGIITRQEGKLDSAYIVEQVIPLAEVKGSPEIVEKLKILFSSF</sequence>
<reference evidence="1" key="1">
    <citation type="submission" date="2018-06" db="EMBL/GenBank/DDBJ databases">
        <authorList>
            <person name="Zhirakovskaya E."/>
        </authorList>
    </citation>
    <scope>NUCLEOTIDE SEQUENCE</scope>
</reference>
<organism evidence="1">
    <name type="scientific">hydrothermal vent metagenome</name>
    <dbReference type="NCBI Taxonomy" id="652676"/>
    <lineage>
        <taxon>unclassified sequences</taxon>
        <taxon>metagenomes</taxon>
        <taxon>ecological metagenomes</taxon>
    </lineage>
</organism>
<proteinExistence type="predicted"/>
<name>A0A3B1E2V5_9ZZZZ</name>
<protein>
    <submittedName>
        <fullName evidence="1">Uncharacterized protein</fullName>
    </submittedName>
</protein>
<dbReference type="EMBL" id="UOGJ01000094">
    <property type="protein sequence ID" value="VAX36347.1"/>
    <property type="molecule type" value="Genomic_DNA"/>
</dbReference>
<dbReference type="AlphaFoldDB" id="A0A3B1E2V5"/>
<gene>
    <name evidence="1" type="ORF">MNBD_UNCLBAC01-1001</name>
</gene>
<evidence type="ECO:0000313" key="1">
    <source>
        <dbReference type="EMBL" id="VAX36347.1"/>
    </source>
</evidence>
<accession>A0A3B1E2V5</accession>